<dbReference type="Pfam" id="PF13692">
    <property type="entry name" value="Glyco_trans_1_4"/>
    <property type="match status" value="1"/>
</dbReference>
<name>A0A9D1R7Z0_9FIRM</name>
<dbReference type="InterPro" id="IPR022622">
    <property type="entry name" value="DUF3492"/>
</dbReference>
<evidence type="ECO:0000313" key="2">
    <source>
        <dbReference type="EMBL" id="HIW82505.1"/>
    </source>
</evidence>
<dbReference type="EMBL" id="DXGH01000073">
    <property type="protein sequence ID" value="HIW82505.1"/>
    <property type="molecule type" value="Genomic_DNA"/>
</dbReference>
<proteinExistence type="predicted"/>
<accession>A0A9D1R7Z0</accession>
<dbReference type="PANTHER" id="PTHR12526">
    <property type="entry name" value="GLYCOSYLTRANSFERASE"/>
    <property type="match status" value="1"/>
</dbReference>
<evidence type="ECO:0000259" key="1">
    <source>
        <dbReference type="Pfam" id="PF11997"/>
    </source>
</evidence>
<gene>
    <name evidence="2" type="primary">pelF</name>
    <name evidence="2" type="ORF">H9742_13465</name>
</gene>
<dbReference type="Gene3D" id="3.40.50.2000">
    <property type="entry name" value="Glycogen Phosphorylase B"/>
    <property type="match status" value="2"/>
</dbReference>
<reference evidence="2" key="1">
    <citation type="journal article" date="2021" name="PeerJ">
        <title>Extensive microbial diversity within the chicken gut microbiome revealed by metagenomics and culture.</title>
        <authorList>
            <person name="Gilroy R."/>
            <person name="Ravi A."/>
            <person name="Getino M."/>
            <person name="Pursley I."/>
            <person name="Horton D.L."/>
            <person name="Alikhan N.F."/>
            <person name="Baker D."/>
            <person name="Gharbi K."/>
            <person name="Hall N."/>
            <person name="Watson M."/>
            <person name="Adriaenssens E.M."/>
            <person name="Foster-Nyarko E."/>
            <person name="Jarju S."/>
            <person name="Secka A."/>
            <person name="Antonio M."/>
            <person name="Oren A."/>
            <person name="Chaudhuri R.R."/>
            <person name="La Ragione R."/>
            <person name="Hildebrand F."/>
            <person name="Pallen M.J."/>
        </authorList>
    </citation>
    <scope>NUCLEOTIDE SEQUENCE</scope>
    <source>
        <strain evidence="2">CHK195-6426</strain>
    </source>
</reference>
<organism evidence="2 3">
    <name type="scientific">Candidatus Acetatifactor stercoripullorum</name>
    <dbReference type="NCBI Taxonomy" id="2838414"/>
    <lineage>
        <taxon>Bacteria</taxon>
        <taxon>Bacillati</taxon>
        <taxon>Bacillota</taxon>
        <taxon>Clostridia</taxon>
        <taxon>Lachnospirales</taxon>
        <taxon>Lachnospiraceae</taxon>
        <taxon>Acetatifactor</taxon>
    </lineage>
</organism>
<feature type="domain" description="DUF3492" evidence="1">
    <location>
        <begin position="1"/>
        <end position="259"/>
    </location>
</feature>
<dbReference type="Pfam" id="PF11997">
    <property type="entry name" value="DUF3492"/>
    <property type="match status" value="1"/>
</dbReference>
<dbReference type="InterPro" id="IPR047691">
    <property type="entry name" value="PelF-like"/>
</dbReference>
<evidence type="ECO:0000313" key="3">
    <source>
        <dbReference type="Proteomes" id="UP000824265"/>
    </source>
</evidence>
<reference evidence="2" key="2">
    <citation type="submission" date="2021-04" db="EMBL/GenBank/DDBJ databases">
        <authorList>
            <person name="Gilroy R."/>
        </authorList>
    </citation>
    <scope>NUCLEOTIDE SEQUENCE</scope>
    <source>
        <strain evidence="2">CHK195-6426</strain>
    </source>
</reference>
<dbReference type="Proteomes" id="UP000824265">
    <property type="component" value="Unassembled WGS sequence"/>
</dbReference>
<dbReference type="AlphaFoldDB" id="A0A9D1R7Z0"/>
<dbReference type="NCBIfam" id="NF038011">
    <property type="entry name" value="PelF"/>
    <property type="match status" value="1"/>
</dbReference>
<protein>
    <submittedName>
        <fullName evidence="2">GT4 family glycosyltransferase PelF</fullName>
    </submittedName>
</protein>
<dbReference type="PANTHER" id="PTHR12526:SF608">
    <property type="entry name" value="PELF"/>
    <property type="match status" value="1"/>
</dbReference>
<sequence length="489" mass="56240">MKICMIAEGCYPYVVGGVSSWIHSMIKAFPQVEFVLLSIVGSRSQRGRFVYELPENLTAVYEAYLEDYDWGRKAKRGKRTRLNEKEYNALRSIISNEDVDWDTVFEMFQKEKFSIDDLLMGADFLEIVKEYYRQRYPYIVFSDFLWTMRSIYMPLFLILQTRLPKADIYHCASTGYAGVLGSMAKHFYRSGLLISEHGIYTREREEELLKASWVAGIYKNIWIDQFRKMSALAYERADRVTSLYEHARQLQIGLGCPEEKTAVTPNGIDLKRFEKLPCKKEGDEDFVNIGAVLRVAPIKDVKTMIRAFAFAKEKKENLRLWIMGPLDEDKEYAEECFALVEALGAADIIFTGRVDVREYLGRMDFTLLTSISEGQPLTILESFAAKKPVIATDVGCCRELIYGDGDGYGTAGILTHIMNTAEIAAAICELAEEKALCAHMGECGYLRVKNRYRQEQMEEAYEEIYERIGWDYGKLWPEEDASWLESESD</sequence>
<comment type="caution">
    <text evidence="2">The sequence shown here is derived from an EMBL/GenBank/DDBJ whole genome shotgun (WGS) entry which is preliminary data.</text>
</comment>
<dbReference type="SUPFAM" id="SSF53756">
    <property type="entry name" value="UDP-Glycosyltransferase/glycogen phosphorylase"/>
    <property type="match status" value="1"/>
</dbReference>